<gene>
    <name evidence="1" type="ORF">CL6EHI_c00143</name>
</gene>
<organism evidence="1 2">
    <name type="scientific">Entamoeba histolytica</name>
    <dbReference type="NCBI Taxonomy" id="5759"/>
    <lineage>
        <taxon>Eukaryota</taxon>
        <taxon>Amoebozoa</taxon>
        <taxon>Evosea</taxon>
        <taxon>Archamoebae</taxon>
        <taxon>Mastigamoebida</taxon>
        <taxon>Entamoebidae</taxon>
        <taxon>Entamoeba</taxon>
    </lineage>
</organism>
<comment type="caution">
    <text evidence="1">The sequence shown here is derived from an EMBL/GenBank/DDBJ whole genome shotgun (WGS) entry which is preliminary data.</text>
</comment>
<name>A0A175JXJ5_ENTHI</name>
<dbReference type="VEuPathDB" id="AmoebaDB:KM1_268950"/>
<accession>A0A175JXJ5</accession>
<evidence type="ECO:0000313" key="2">
    <source>
        <dbReference type="Proteomes" id="UP000078387"/>
    </source>
</evidence>
<dbReference type="Proteomes" id="UP000078387">
    <property type="component" value="Unassembled WGS sequence"/>
</dbReference>
<dbReference type="EMBL" id="BDEQ01000001">
    <property type="protein sequence ID" value="GAT98387.1"/>
    <property type="molecule type" value="Genomic_DNA"/>
</dbReference>
<evidence type="ECO:0000313" key="1">
    <source>
        <dbReference type="EMBL" id="GAT98387.1"/>
    </source>
</evidence>
<proteinExistence type="predicted"/>
<protein>
    <submittedName>
        <fullName evidence="1">Uncharacterized protein</fullName>
    </submittedName>
</protein>
<reference evidence="1 2" key="1">
    <citation type="submission" date="2016-05" db="EMBL/GenBank/DDBJ databases">
        <title>First whole genome sequencing of Entamoeba histolytica HM1:IMSS-clone-6.</title>
        <authorList>
            <person name="Mukherjee Avik.K."/>
            <person name="Izumyama S."/>
            <person name="Nakada-Tsukui K."/>
            <person name="Nozaki T."/>
        </authorList>
    </citation>
    <scope>NUCLEOTIDE SEQUENCE [LARGE SCALE GENOMIC DNA]</scope>
    <source>
        <strain evidence="1 2">HM1:IMSS clone 6</strain>
    </source>
</reference>
<dbReference type="AlphaFoldDB" id="A0A175JXJ5"/>
<sequence>MSSNKYAIAKHTKIADRIYVDHVVKKDEIDKILDDMFDFDEVDFDINSSSSSEAIEEKQPLSCSFTQLSL</sequence>